<protein>
    <submittedName>
        <fullName evidence="4">Uncharacterized protein</fullName>
    </submittedName>
</protein>
<evidence type="ECO:0000256" key="1">
    <source>
        <dbReference type="ARBA" id="ARBA00006010"/>
    </source>
</evidence>
<keyword evidence="2 3" id="KW-0732">Signal</keyword>
<keyword evidence="5" id="KW-1185">Reference proteome</keyword>
<evidence type="ECO:0000313" key="5">
    <source>
        <dbReference type="Proteomes" id="UP000652761"/>
    </source>
</evidence>
<evidence type="ECO:0000256" key="2">
    <source>
        <dbReference type="ARBA" id="ARBA00022729"/>
    </source>
</evidence>
<dbReference type="InterPro" id="IPR006969">
    <property type="entry name" value="Stig-like"/>
</dbReference>
<gene>
    <name evidence="4" type="ORF">Taro_052185</name>
</gene>
<dbReference type="PANTHER" id="PTHR33227:SF57">
    <property type="entry name" value="(WILD MALAYSIAN BANANA) HYPOTHETICAL PROTEIN"/>
    <property type="match status" value="1"/>
</dbReference>
<proteinExistence type="inferred from homology"/>
<dbReference type="Pfam" id="PF04885">
    <property type="entry name" value="Stig1"/>
    <property type="match status" value="1"/>
</dbReference>
<organism evidence="4 5">
    <name type="scientific">Colocasia esculenta</name>
    <name type="common">Wild taro</name>
    <name type="synonym">Arum esculentum</name>
    <dbReference type="NCBI Taxonomy" id="4460"/>
    <lineage>
        <taxon>Eukaryota</taxon>
        <taxon>Viridiplantae</taxon>
        <taxon>Streptophyta</taxon>
        <taxon>Embryophyta</taxon>
        <taxon>Tracheophyta</taxon>
        <taxon>Spermatophyta</taxon>
        <taxon>Magnoliopsida</taxon>
        <taxon>Liliopsida</taxon>
        <taxon>Araceae</taxon>
        <taxon>Aroideae</taxon>
        <taxon>Colocasieae</taxon>
        <taxon>Colocasia</taxon>
    </lineage>
</organism>
<dbReference type="PANTHER" id="PTHR33227">
    <property type="entry name" value="STIGMA-SPECIFIC STIG1-LIKE PROTEIN 3"/>
    <property type="match status" value="1"/>
</dbReference>
<sequence>MEMFKIVSPLALSMSLFIAFALAAAAVAAGEGQKATATSADRASPEGFGGHFQHYTSADPSLRRVARALSANGGGGYDKYRSPPTYMTCDRHPKVCQAPGSPGPDCCGRRCVNIKTDSLNCGCCGKRCWYGSVCCKGKCVGLMYDRDNCGRCGNRCKKGSYCNYGMCSYGY</sequence>
<dbReference type="AlphaFoldDB" id="A0A843XJ99"/>
<dbReference type="OrthoDB" id="618102at2759"/>
<reference evidence="4" key="1">
    <citation type="submission" date="2017-07" db="EMBL/GenBank/DDBJ databases">
        <title>Taro Niue Genome Assembly and Annotation.</title>
        <authorList>
            <person name="Atibalentja N."/>
            <person name="Keating K."/>
            <person name="Fields C.J."/>
        </authorList>
    </citation>
    <scope>NUCLEOTIDE SEQUENCE</scope>
    <source>
        <strain evidence="4">Niue_2</strain>
        <tissue evidence="4">Leaf</tissue>
    </source>
</reference>
<evidence type="ECO:0000256" key="3">
    <source>
        <dbReference type="SAM" id="SignalP"/>
    </source>
</evidence>
<feature type="signal peptide" evidence="3">
    <location>
        <begin position="1"/>
        <end position="25"/>
    </location>
</feature>
<comment type="similarity">
    <text evidence="1">Belongs to the STIG1 family.</text>
</comment>
<dbReference type="EMBL" id="NMUH01008729">
    <property type="protein sequence ID" value="MQM19185.1"/>
    <property type="molecule type" value="Genomic_DNA"/>
</dbReference>
<evidence type="ECO:0000313" key="4">
    <source>
        <dbReference type="EMBL" id="MQM19185.1"/>
    </source>
</evidence>
<feature type="chain" id="PRO_5032345617" evidence="3">
    <location>
        <begin position="26"/>
        <end position="171"/>
    </location>
</feature>
<name>A0A843XJ99_COLES</name>
<comment type="caution">
    <text evidence="4">The sequence shown here is derived from an EMBL/GenBank/DDBJ whole genome shotgun (WGS) entry which is preliminary data.</text>
</comment>
<accession>A0A843XJ99</accession>
<dbReference type="Proteomes" id="UP000652761">
    <property type="component" value="Unassembled WGS sequence"/>
</dbReference>